<evidence type="ECO:0000259" key="1">
    <source>
        <dbReference type="SMART" id="SM00256"/>
    </source>
</evidence>
<proteinExistence type="predicted"/>
<dbReference type="InterPro" id="IPR036047">
    <property type="entry name" value="F-box-like_dom_sf"/>
</dbReference>
<dbReference type="Proteomes" id="UP000275267">
    <property type="component" value="Unassembled WGS sequence"/>
</dbReference>
<evidence type="ECO:0000313" key="3">
    <source>
        <dbReference type="Proteomes" id="UP000275267"/>
    </source>
</evidence>
<sequence>MADPAACLIDDLFLDIVSRLPVKSLCRAKRVSRRWRGLISHPDHCRRLPQTLAGFFHRTSVTGVDRGDSPIFGKHNGLPWSVAHFPSCPGMRMLLGLSPGSLDAGSTQVSIS</sequence>
<dbReference type="InterPro" id="IPR055290">
    <property type="entry name" value="At3g26010-like"/>
</dbReference>
<dbReference type="AlphaFoldDB" id="A0A3L6Q9V4"/>
<dbReference type="Gene3D" id="1.20.1280.50">
    <property type="match status" value="1"/>
</dbReference>
<organism evidence="2 3">
    <name type="scientific">Panicum miliaceum</name>
    <name type="common">Proso millet</name>
    <name type="synonym">Broomcorn millet</name>
    <dbReference type="NCBI Taxonomy" id="4540"/>
    <lineage>
        <taxon>Eukaryota</taxon>
        <taxon>Viridiplantae</taxon>
        <taxon>Streptophyta</taxon>
        <taxon>Embryophyta</taxon>
        <taxon>Tracheophyta</taxon>
        <taxon>Spermatophyta</taxon>
        <taxon>Magnoliopsida</taxon>
        <taxon>Liliopsida</taxon>
        <taxon>Poales</taxon>
        <taxon>Poaceae</taxon>
        <taxon>PACMAD clade</taxon>
        <taxon>Panicoideae</taxon>
        <taxon>Panicodae</taxon>
        <taxon>Paniceae</taxon>
        <taxon>Panicinae</taxon>
        <taxon>Panicum</taxon>
        <taxon>Panicum sect. Panicum</taxon>
    </lineage>
</organism>
<accession>A0A3L6Q9V4</accession>
<evidence type="ECO:0000313" key="2">
    <source>
        <dbReference type="EMBL" id="RLM75382.1"/>
    </source>
</evidence>
<protein>
    <recommendedName>
        <fullName evidence="1">F-box domain-containing protein</fullName>
    </recommendedName>
</protein>
<dbReference type="EMBL" id="PQIB02000013">
    <property type="protein sequence ID" value="RLM75382.1"/>
    <property type="molecule type" value="Genomic_DNA"/>
</dbReference>
<dbReference type="PANTHER" id="PTHR35546:SF105">
    <property type="entry name" value="OS05G0139200 PROTEIN"/>
    <property type="match status" value="1"/>
</dbReference>
<comment type="caution">
    <text evidence="2">The sequence shown here is derived from an EMBL/GenBank/DDBJ whole genome shotgun (WGS) entry which is preliminary data.</text>
</comment>
<dbReference type="OrthoDB" id="1939605at2759"/>
<dbReference type="SMART" id="SM00256">
    <property type="entry name" value="FBOX"/>
    <property type="match status" value="1"/>
</dbReference>
<name>A0A3L6Q9V4_PANMI</name>
<dbReference type="SUPFAM" id="SSF81383">
    <property type="entry name" value="F-box domain"/>
    <property type="match status" value="1"/>
</dbReference>
<reference evidence="3" key="1">
    <citation type="journal article" date="2019" name="Nat. Commun.">
        <title>The genome of broomcorn millet.</title>
        <authorList>
            <person name="Zou C."/>
            <person name="Miki D."/>
            <person name="Li D."/>
            <person name="Tang Q."/>
            <person name="Xiao L."/>
            <person name="Rajput S."/>
            <person name="Deng P."/>
            <person name="Jia W."/>
            <person name="Huang R."/>
            <person name="Zhang M."/>
            <person name="Sun Y."/>
            <person name="Hu J."/>
            <person name="Fu X."/>
            <person name="Schnable P.S."/>
            <person name="Li F."/>
            <person name="Zhang H."/>
            <person name="Feng B."/>
            <person name="Zhu X."/>
            <person name="Liu R."/>
            <person name="Schnable J.C."/>
            <person name="Zhu J.-K."/>
            <person name="Zhang H."/>
        </authorList>
    </citation>
    <scope>NUCLEOTIDE SEQUENCE [LARGE SCALE GENOMIC DNA]</scope>
</reference>
<dbReference type="InterPro" id="IPR001810">
    <property type="entry name" value="F-box_dom"/>
</dbReference>
<dbReference type="Pfam" id="PF12937">
    <property type="entry name" value="F-box-like"/>
    <property type="match status" value="1"/>
</dbReference>
<dbReference type="PANTHER" id="PTHR35546">
    <property type="entry name" value="F-BOX PROTEIN INTERACTION DOMAIN PROTEIN-RELATED"/>
    <property type="match status" value="1"/>
</dbReference>
<gene>
    <name evidence="2" type="ORF">C2845_PM15G03870</name>
</gene>
<keyword evidence="3" id="KW-1185">Reference proteome</keyword>
<feature type="domain" description="F-box" evidence="1">
    <location>
        <begin position="8"/>
        <end position="48"/>
    </location>
</feature>